<dbReference type="SUPFAM" id="SSF56112">
    <property type="entry name" value="Protein kinase-like (PK-like)"/>
    <property type="match status" value="1"/>
</dbReference>
<dbReference type="PANTHER" id="PTHR21310:SF13">
    <property type="entry name" value="AMINOGLYCOSIDE PHOSPHOTRANSFERASE DOMAIN-CONTAINING PROTEIN"/>
    <property type="match status" value="1"/>
</dbReference>
<dbReference type="PANTHER" id="PTHR21310">
    <property type="entry name" value="AMINOGLYCOSIDE PHOSPHOTRANSFERASE-RELATED-RELATED"/>
    <property type="match status" value="1"/>
</dbReference>
<gene>
    <name evidence="1" type="ORF">BPAE_0023g00610</name>
</gene>
<sequence length="224" mass="26149">MLPGENLRTKWRKLSENSIQNLVKQIAQYRIQLSRHKFPAIGNIFVVPEPQPVVRSISASVKGTPQDSQQLLPALWEIVSMFFFWRDHITQDRPRSPFTNSKTWLYTHLTLLLTDQEKILTTTDDEDEIEDVQDANIHAEELLKLVPSIFPTTDFISEQCVLFHDDLSLRDILVDNDGTITRIVDWECVPILPLWKACVFPIIGDYFKWDHRIQLFYLVLFNLA</sequence>
<comment type="caution">
    <text evidence="1">The sequence shown here is derived from an EMBL/GenBank/DDBJ whole genome shotgun (WGS) entry which is preliminary data.</text>
</comment>
<dbReference type="EMBL" id="PQXI01000023">
    <property type="protein sequence ID" value="TGO28811.1"/>
    <property type="molecule type" value="Genomic_DNA"/>
</dbReference>
<dbReference type="AlphaFoldDB" id="A0A4Z1G4B2"/>
<proteinExistence type="predicted"/>
<dbReference type="Proteomes" id="UP000297910">
    <property type="component" value="Unassembled WGS sequence"/>
</dbReference>
<dbReference type="InterPro" id="IPR051678">
    <property type="entry name" value="AGP_Transferase"/>
</dbReference>
<reference evidence="1 2" key="1">
    <citation type="submission" date="2017-12" db="EMBL/GenBank/DDBJ databases">
        <title>Comparative genomics of Botrytis spp.</title>
        <authorList>
            <person name="Valero-Jimenez C.A."/>
            <person name="Tapia P."/>
            <person name="Veloso J."/>
            <person name="Silva-Moreno E."/>
            <person name="Staats M."/>
            <person name="Valdes J.H."/>
            <person name="Van Kan J.A.L."/>
        </authorList>
    </citation>
    <scope>NUCLEOTIDE SEQUENCE [LARGE SCALE GENOMIC DNA]</scope>
    <source>
        <strain evidence="1 2">Bp0003</strain>
    </source>
</reference>
<keyword evidence="2" id="KW-1185">Reference proteome</keyword>
<evidence type="ECO:0000313" key="2">
    <source>
        <dbReference type="Proteomes" id="UP000297910"/>
    </source>
</evidence>
<name>A0A4Z1G4B2_9HELO</name>
<protein>
    <submittedName>
        <fullName evidence="1">Uncharacterized protein</fullName>
    </submittedName>
</protein>
<dbReference type="Gene3D" id="3.90.1200.10">
    <property type="match status" value="1"/>
</dbReference>
<evidence type="ECO:0000313" key="1">
    <source>
        <dbReference type="EMBL" id="TGO28811.1"/>
    </source>
</evidence>
<dbReference type="InterPro" id="IPR011009">
    <property type="entry name" value="Kinase-like_dom_sf"/>
</dbReference>
<accession>A0A4Z1G4B2</accession>
<organism evidence="1 2">
    <name type="scientific">Botrytis paeoniae</name>
    <dbReference type="NCBI Taxonomy" id="278948"/>
    <lineage>
        <taxon>Eukaryota</taxon>
        <taxon>Fungi</taxon>
        <taxon>Dikarya</taxon>
        <taxon>Ascomycota</taxon>
        <taxon>Pezizomycotina</taxon>
        <taxon>Leotiomycetes</taxon>
        <taxon>Helotiales</taxon>
        <taxon>Sclerotiniaceae</taxon>
        <taxon>Botrytis</taxon>
    </lineage>
</organism>